<evidence type="ECO:0000313" key="11">
    <source>
        <dbReference type="Proteomes" id="UP000502823"/>
    </source>
</evidence>
<accession>A0A6L2PLP8</accession>
<dbReference type="Pfam" id="PF20936">
    <property type="entry name" value="GCIP_C"/>
    <property type="match status" value="1"/>
</dbReference>
<organism evidence="10 11">
    <name type="scientific">Coptotermes formosanus</name>
    <name type="common">Formosan subterranean termite</name>
    <dbReference type="NCBI Taxonomy" id="36987"/>
    <lineage>
        <taxon>Eukaryota</taxon>
        <taxon>Metazoa</taxon>
        <taxon>Ecdysozoa</taxon>
        <taxon>Arthropoda</taxon>
        <taxon>Hexapoda</taxon>
        <taxon>Insecta</taxon>
        <taxon>Pterygota</taxon>
        <taxon>Neoptera</taxon>
        <taxon>Polyneoptera</taxon>
        <taxon>Dictyoptera</taxon>
        <taxon>Blattodea</taxon>
        <taxon>Blattoidea</taxon>
        <taxon>Termitoidae</taxon>
        <taxon>Rhinotermitidae</taxon>
        <taxon>Coptotermes</taxon>
    </lineage>
</organism>
<dbReference type="Gene3D" id="1.20.1420.10">
    <property type="entry name" value="Talin, central domain"/>
    <property type="match status" value="1"/>
</dbReference>
<comment type="caution">
    <text evidence="10">The sequence shown here is derived from an EMBL/GenBank/DDBJ whole genome shotgun (WGS) entry which is preliminary data.</text>
</comment>
<dbReference type="InParanoid" id="A0A6L2PLP8"/>
<sequence>MAEGVGNVFRTAIDNMKLALQQLEDGEGLDKSKLEFNLEDFWLRLRVATKCLSNEVTKLCLAFSKPPLPGVTQTDTMLRTLETAYLEMLSAFYSLPKSCGLMLRREVNLAVLEIMQSLITVVTSVTEKGDKVQKERLVLTGCLWNACEAVERLPQNNLQVTCNIVQREEGLVLDALQEIEEEVATDQSGHRLRGEEEEAEDDNSKTWNNQDRELLFPCMGLVKTARSSLKRIHTTLQMNGKYETEEQVSQLDDLVCEVKEISPAVDDLVSCMYPPMNKNAVKSAVAVLKTRVEALLHMVKQSHYIAEQDTGWTEFLLKAVDHNNNKLQPLLISCK</sequence>
<evidence type="ECO:0000256" key="2">
    <source>
        <dbReference type="ARBA" id="ARBA00004496"/>
    </source>
</evidence>
<comment type="subcellular location">
    <subcellularLocation>
        <location evidence="2">Cytoplasm</location>
    </subcellularLocation>
    <subcellularLocation>
        <location evidence="1">Nucleus</location>
    </subcellularLocation>
</comment>
<feature type="domain" description="Cyclin-D1-binding protein 1-like N-terminal" evidence="8">
    <location>
        <begin position="46"/>
        <end position="181"/>
    </location>
</feature>
<evidence type="ECO:0000259" key="9">
    <source>
        <dbReference type="Pfam" id="PF20936"/>
    </source>
</evidence>
<dbReference type="PANTHER" id="PTHR15492:SF1">
    <property type="entry name" value="CYCLIN-D1-BINDING PROTEIN 1"/>
    <property type="match status" value="1"/>
</dbReference>
<dbReference type="PANTHER" id="PTHR15492">
    <property type="entry name" value="CYCLIN D1-BINDING PROTEIN 1"/>
    <property type="match status" value="1"/>
</dbReference>
<name>A0A6L2PLP8_COPFO</name>
<evidence type="ECO:0000259" key="8">
    <source>
        <dbReference type="Pfam" id="PF13324"/>
    </source>
</evidence>
<evidence type="ECO:0000256" key="5">
    <source>
        <dbReference type="ARBA" id="ARBA00023242"/>
    </source>
</evidence>
<keyword evidence="6" id="KW-0131">Cell cycle</keyword>
<dbReference type="Gene3D" id="1.20.1410.10">
    <property type="entry name" value="I/LWEQ domain"/>
    <property type="match status" value="1"/>
</dbReference>
<dbReference type="EMBL" id="BLKM01000426">
    <property type="protein sequence ID" value="GFG33296.1"/>
    <property type="molecule type" value="Genomic_DNA"/>
</dbReference>
<dbReference type="AlphaFoldDB" id="A0A6L2PLP8"/>
<feature type="domain" description="Cyclin-D1-binding protein 1-like C-terminal" evidence="9">
    <location>
        <begin position="197"/>
        <end position="296"/>
    </location>
</feature>
<gene>
    <name evidence="10" type="ORF">Cfor_01796</name>
</gene>
<feature type="region of interest" description="Disordered" evidence="7">
    <location>
        <begin position="184"/>
        <end position="205"/>
    </location>
</feature>
<evidence type="ECO:0000313" key="10">
    <source>
        <dbReference type="EMBL" id="GFG33296.1"/>
    </source>
</evidence>
<evidence type="ECO:0000256" key="7">
    <source>
        <dbReference type="SAM" id="MobiDB-lite"/>
    </source>
</evidence>
<dbReference type="InterPro" id="IPR049318">
    <property type="entry name" value="GCIP_C"/>
</dbReference>
<dbReference type="GO" id="GO:0005737">
    <property type="term" value="C:cytoplasm"/>
    <property type="evidence" value="ECO:0007669"/>
    <property type="project" value="UniProtKB-SubCell"/>
</dbReference>
<comment type="similarity">
    <text evidence="3">Belongs to the CCNDBP1 family.</text>
</comment>
<reference evidence="11" key="1">
    <citation type="submission" date="2020-01" db="EMBL/GenBank/DDBJ databases">
        <title>Draft genome sequence of the Termite Coptotermes fromosanus.</title>
        <authorList>
            <person name="Itakura S."/>
            <person name="Yosikawa Y."/>
            <person name="Umezawa K."/>
        </authorList>
    </citation>
    <scope>NUCLEOTIDE SEQUENCE [LARGE SCALE GENOMIC DNA]</scope>
</reference>
<dbReference type="Proteomes" id="UP000502823">
    <property type="component" value="Unassembled WGS sequence"/>
</dbReference>
<dbReference type="GO" id="GO:0005634">
    <property type="term" value="C:nucleus"/>
    <property type="evidence" value="ECO:0007669"/>
    <property type="project" value="UniProtKB-SubCell"/>
</dbReference>
<keyword evidence="4" id="KW-0963">Cytoplasm</keyword>
<evidence type="ECO:0000256" key="6">
    <source>
        <dbReference type="ARBA" id="ARBA00023306"/>
    </source>
</evidence>
<keyword evidence="11" id="KW-1185">Reference proteome</keyword>
<evidence type="ECO:0000256" key="1">
    <source>
        <dbReference type="ARBA" id="ARBA00004123"/>
    </source>
</evidence>
<evidence type="ECO:0008006" key="12">
    <source>
        <dbReference type="Google" id="ProtNLM"/>
    </source>
</evidence>
<proteinExistence type="inferred from homology"/>
<dbReference type="Pfam" id="PF13324">
    <property type="entry name" value="GCIP_N"/>
    <property type="match status" value="1"/>
</dbReference>
<dbReference type="InterPro" id="IPR026907">
    <property type="entry name" value="GCIP-like"/>
</dbReference>
<keyword evidence="5" id="KW-0539">Nucleus</keyword>
<dbReference type="InterPro" id="IPR049317">
    <property type="entry name" value="GCIP-like_N"/>
</dbReference>
<evidence type="ECO:0000256" key="4">
    <source>
        <dbReference type="ARBA" id="ARBA00022490"/>
    </source>
</evidence>
<protein>
    <recommendedName>
        <fullName evidence="12">Cyclin-D1-binding protein 1-like protein</fullName>
    </recommendedName>
</protein>
<evidence type="ECO:0000256" key="3">
    <source>
        <dbReference type="ARBA" id="ARBA00008940"/>
    </source>
</evidence>
<dbReference type="OrthoDB" id="41588at2759"/>